<evidence type="ECO:0008006" key="3">
    <source>
        <dbReference type="Google" id="ProtNLM"/>
    </source>
</evidence>
<sequence>MVQFSSFLGFWPVRKGSFLISLFTLIVYIVLFIVYIVIYNKRELDSTDKDTAFDVWMILALIVIVVKVLMGALLLFAVQQEIPGLLMLWSFAFFVTSVVGVIFDIAIIILWSWWMIIPIIIAAHYIYFVLITFSYYKELSGTSFNT</sequence>
<accession>A0A1B6MSC6</accession>
<name>A0A1B6MSC6_9HEMI</name>
<keyword evidence="1" id="KW-0812">Transmembrane</keyword>
<proteinExistence type="predicted"/>
<dbReference type="AlphaFoldDB" id="A0A1B6MSC6"/>
<keyword evidence="1" id="KW-0472">Membrane</keyword>
<keyword evidence="1" id="KW-1133">Transmembrane helix</keyword>
<protein>
    <recommendedName>
        <fullName evidence="3">Transmembrane protein</fullName>
    </recommendedName>
</protein>
<dbReference type="EMBL" id="GEBQ01001137">
    <property type="protein sequence ID" value="JAT38840.1"/>
    <property type="molecule type" value="Transcribed_RNA"/>
</dbReference>
<feature type="transmembrane region" description="Helical" evidence="1">
    <location>
        <begin position="18"/>
        <end position="38"/>
    </location>
</feature>
<feature type="transmembrane region" description="Helical" evidence="1">
    <location>
        <begin position="115"/>
        <end position="136"/>
    </location>
</feature>
<organism evidence="2">
    <name type="scientific">Graphocephala atropunctata</name>
    <dbReference type="NCBI Taxonomy" id="36148"/>
    <lineage>
        <taxon>Eukaryota</taxon>
        <taxon>Metazoa</taxon>
        <taxon>Ecdysozoa</taxon>
        <taxon>Arthropoda</taxon>
        <taxon>Hexapoda</taxon>
        <taxon>Insecta</taxon>
        <taxon>Pterygota</taxon>
        <taxon>Neoptera</taxon>
        <taxon>Paraneoptera</taxon>
        <taxon>Hemiptera</taxon>
        <taxon>Auchenorrhyncha</taxon>
        <taxon>Membracoidea</taxon>
        <taxon>Cicadellidae</taxon>
        <taxon>Cicadellinae</taxon>
        <taxon>Cicadellini</taxon>
        <taxon>Graphocephala</taxon>
    </lineage>
</organism>
<feature type="transmembrane region" description="Helical" evidence="1">
    <location>
        <begin position="58"/>
        <end position="78"/>
    </location>
</feature>
<evidence type="ECO:0000313" key="2">
    <source>
        <dbReference type="EMBL" id="JAT38840.1"/>
    </source>
</evidence>
<evidence type="ECO:0000256" key="1">
    <source>
        <dbReference type="SAM" id="Phobius"/>
    </source>
</evidence>
<gene>
    <name evidence="2" type="ORF">g.18654</name>
</gene>
<feature type="transmembrane region" description="Helical" evidence="1">
    <location>
        <begin position="85"/>
        <end position="109"/>
    </location>
</feature>
<reference evidence="2" key="1">
    <citation type="submission" date="2015-11" db="EMBL/GenBank/DDBJ databases">
        <title>De novo transcriptome assembly of four potential Pierce s Disease insect vectors from Arizona vineyards.</title>
        <authorList>
            <person name="Tassone E.E."/>
        </authorList>
    </citation>
    <scope>NUCLEOTIDE SEQUENCE</scope>
</reference>